<evidence type="ECO:0000313" key="7">
    <source>
        <dbReference type="Proteomes" id="UP000634134"/>
    </source>
</evidence>
<dbReference type="Pfam" id="PF07681">
    <property type="entry name" value="DoxX"/>
    <property type="match status" value="1"/>
</dbReference>
<keyword evidence="3 5" id="KW-1133">Transmembrane helix</keyword>
<sequence>MISPQQISFLLARLAVGMSMFGHGLVRLPKLHTFSNGMVSQFEKSILPGFIVTPFSYILPIAELLTGIFLLIGLFTKQALIAGTIIMIALIFGSSMIEEWGSIPSQLIHAAFFTILLTFEKSYNSFAVDSILERNRKAGFQ</sequence>
<evidence type="ECO:0000256" key="5">
    <source>
        <dbReference type="SAM" id="Phobius"/>
    </source>
</evidence>
<keyword evidence="4 5" id="KW-0472">Membrane</keyword>
<comment type="subcellular location">
    <subcellularLocation>
        <location evidence="1">Membrane</location>
        <topology evidence="1">Multi-pass membrane protein</topology>
    </subcellularLocation>
</comment>
<proteinExistence type="predicted"/>
<accession>A0ABR9WBV2</accession>
<protein>
    <submittedName>
        <fullName evidence="6">DoxX family protein</fullName>
    </submittedName>
</protein>
<organism evidence="6 7">
    <name type="scientific">Dyadobacter subterraneus</name>
    <dbReference type="NCBI Taxonomy" id="2773304"/>
    <lineage>
        <taxon>Bacteria</taxon>
        <taxon>Pseudomonadati</taxon>
        <taxon>Bacteroidota</taxon>
        <taxon>Cytophagia</taxon>
        <taxon>Cytophagales</taxon>
        <taxon>Spirosomataceae</taxon>
        <taxon>Dyadobacter</taxon>
    </lineage>
</organism>
<dbReference type="EMBL" id="JACYGY010000001">
    <property type="protein sequence ID" value="MBE9462903.1"/>
    <property type="molecule type" value="Genomic_DNA"/>
</dbReference>
<keyword evidence="7" id="KW-1185">Reference proteome</keyword>
<dbReference type="RefSeq" id="WP_194121071.1">
    <property type="nucleotide sequence ID" value="NZ_JACYGY010000001.1"/>
</dbReference>
<name>A0ABR9WBV2_9BACT</name>
<evidence type="ECO:0000256" key="4">
    <source>
        <dbReference type="ARBA" id="ARBA00023136"/>
    </source>
</evidence>
<dbReference type="Proteomes" id="UP000634134">
    <property type="component" value="Unassembled WGS sequence"/>
</dbReference>
<evidence type="ECO:0000256" key="3">
    <source>
        <dbReference type="ARBA" id="ARBA00022989"/>
    </source>
</evidence>
<feature type="transmembrane region" description="Helical" evidence="5">
    <location>
        <begin position="103"/>
        <end position="119"/>
    </location>
</feature>
<feature type="transmembrane region" description="Helical" evidence="5">
    <location>
        <begin position="79"/>
        <end position="97"/>
    </location>
</feature>
<comment type="caution">
    <text evidence="6">The sequence shown here is derived from an EMBL/GenBank/DDBJ whole genome shotgun (WGS) entry which is preliminary data.</text>
</comment>
<feature type="transmembrane region" description="Helical" evidence="5">
    <location>
        <begin position="46"/>
        <end position="72"/>
    </location>
</feature>
<evidence type="ECO:0000256" key="2">
    <source>
        <dbReference type="ARBA" id="ARBA00022692"/>
    </source>
</evidence>
<feature type="transmembrane region" description="Helical" evidence="5">
    <location>
        <begin position="7"/>
        <end position="26"/>
    </location>
</feature>
<evidence type="ECO:0000256" key="1">
    <source>
        <dbReference type="ARBA" id="ARBA00004141"/>
    </source>
</evidence>
<dbReference type="InterPro" id="IPR032808">
    <property type="entry name" value="DoxX"/>
</dbReference>
<keyword evidence="2 5" id="KW-0812">Transmembrane</keyword>
<gene>
    <name evidence="6" type="ORF">IEE83_13540</name>
</gene>
<evidence type="ECO:0000313" key="6">
    <source>
        <dbReference type="EMBL" id="MBE9462903.1"/>
    </source>
</evidence>
<reference evidence="7" key="1">
    <citation type="submission" date="2023-07" db="EMBL/GenBank/DDBJ databases">
        <title>Dyadobacter sp. nov 'subterranea' isolated from contaminted grondwater.</title>
        <authorList>
            <person name="Szabo I."/>
            <person name="Al-Omari J."/>
            <person name="Szerdahelyi S.G."/>
            <person name="Rado J."/>
        </authorList>
    </citation>
    <scope>NUCLEOTIDE SEQUENCE [LARGE SCALE GENOMIC DNA]</scope>
    <source>
        <strain evidence="7">UP-52</strain>
    </source>
</reference>